<accession>A0A1H4ZST0</accession>
<evidence type="ECO:0000313" key="2">
    <source>
        <dbReference type="Proteomes" id="UP000182375"/>
    </source>
</evidence>
<dbReference type="GeneID" id="95513597"/>
<evidence type="ECO:0000313" key="1">
    <source>
        <dbReference type="EMBL" id="SED32390.1"/>
    </source>
</evidence>
<protein>
    <submittedName>
        <fullName evidence="1">Uncharacterized protein</fullName>
    </submittedName>
</protein>
<dbReference type="AlphaFoldDB" id="A0A1H4ZST0"/>
<name>A0A1H4ZST0_9ACTN</name>
<dbReference type="Proteomes" id="UP000182375">
    <property type="component" value="Unassembled WGS sequence"/>
</dbReference>
<gene>
    <name evidence="1" type="ORF">SAMN04490357_4498</name>
</gene>
<dbReference type="RefSeq" id="WP_074992939.1">
    <property type="nucleotide sequence ID" value="NZ_FNTD01000004.1"/>
</dbReference>
<sequence length="144" mass="16166">MDLDEYQTTYLLYAPAKNPGGWNLDLSTFGEALEAAFAEVRYEARQGRQFRLSFWAMTEEGIEFTGYASNEGRDTVLLADNTADEAAVFIVWLRDAFLPAPDLIRFSSEPAVEKGIETDWRMPATGDRSRIAEELKHHLGVVGT</sequence>
<dbReference type="STRING" id="67331.SAMN04490357_4498"/>
<dbReference type="EMBL" id="FNTD01000004">
    <property type="protein sequence ID" value="SED32390.1"/>
    <property type="molecule type" value="Genomic_DNA"/>
</dbReference>
<organism evidence="1 2">
    <name type="scientific">Streptomyces misionensis</name>
    <dbReference type="NCBI Taxonomy" id="67331"/>
    <lineage>
        <taxon>Bacteria</taxon>
        <taxon>Bacillati</taxon>
        <taxon>Actinomycetota</taxon>
        <taxon>Actinomycetes</taxon>
        <taxon>Kitasatosporales</taxon>
        <taxon>Streptomycetaceae</taxon>
        <taxon>Streptomyces</taxon>
    </lineage>
</organism>
<proteinExistence type="predicted"/>
<reference evidence="1 2" key="1">
    <citation type="submission" date="2016-10" db="EMBL/GenBank/DDBJ databases">
        <authorList>
            <person name="de Groot N.N."/>
        </authorList>
    </citation>
    <scope>NUCLEOTIDE SEQUENCE [LARGE SCALE GENOMIC DNA]</scope>
    <source>
        <strain evidence="1 2">DSM 40306</strain>
    </source>
</reference>